<sequence>MAMHEFEFLETDLGVSCFRESNDKKLLRSNVSVDLVRNVTNGITIPGFKPSTAFEMDLKPLTNESLKQLDHLKCSIVLNPIDCSLFAPHLDVVFNEYKAGLREREYKRFQIACNKLEKVNGSIIVKKKKAEVQEMTHQRKSAEMYEIWSNEAQIIENEEE</sequence>
<protein>
    <submittedName>
        <fullName evidence="1">Uncharacterized protein</fullName>
    </submittedName>
</protein>
<organism evidence="1 2">
    <name type="scientific">Rhizoclosmatium globosum</name>
    <dbReference type="NCBI Taxonomy" id="329046"/>
    <lineage>
        <taxon>Eukaryota</taxon>
        <taxon>Fungi</taxon>
        <taxon>Fungi incertae sedis</taxon>
        <taxon>Chytridiomycota</taxon>
        <taxon>Chytridiomycota incertae sedis</taxon>
        <taxon>Chytridiomycetes</taxon>
        <taxon>Chytridiales</taxon>
        <taxon>Chytriomycetaceae</taxon>
        <taxon>Rhizoclosmatium</taxon>
    </lineage>
</organism>
<keyword evidence="2" id="KW-1185">Reference proteome</keyword>
<dbReference type="EMBL" id="MCGO01000021">
    <property type="protein sequence ID" value="ORY44777.1"/>
    <property type="molecule type" value="Genomic_DNA"/>
</dbReference>
<gene>
    <name evidence="1" type="ORF">BCR33DRAFT_737793</name>
</gene>
<name>A0A1Y2CD00_9FUNG</name>
<reference evidence="1 2" key="1">
    <citation type="submission" date="2016-07" db="EMBL/GenBank/DDBJ databases">
        <title>Pervasive Adenine N6-methylation of Active Genes in Fungi.</title>
        <authorList>
            <consortium name="DOE Joint Genome Institute"/>
            <person name="Mondo S.J."/>
            <person name="Dannebaum R.O."/>
            <person name="Kuo R.C."/>
            <person name="Labutti K."/>
            <person name="Haridas S."/>
            <person name="Kuo A."/>
            <person name="Salamov A."/>
            <person name="Ahrendt S.R."/>
            <person name="Lipzen A."/>
            <person name="Sullivan W."/>
            <person name="Andreopoulos W.B."/>
            <person name="Clum A."/>
            <person name="Lindquist E."/>
            <person name="Daum C."/>
            <person name="Ramamoorthy G.K."/>
            <person name="Gryganskyi A."/>
            <person name="Culley D."/>
            <person name="Magnuson J.K."/>
            <person name="James T.Y."/>
            <person name="O'Malley M.A."/>
            <person name="Stajich J.E."/>
            <person name="Spatafora J.W."/>
            <person name="Visel A."/>
            <person name="Grigoriev I.V."/>
        </authorList>
    </citation>
    <scope>NUCLEOTIDE SEQUENCE [LARGE SCALE GENOMIC DNA]</scope>
    <source>
        <strain evidence="1 2">JEL800</strain>
    </source>
</reference>
<evidence type="ECO:0000313" key="2">
    <source>
        <dbReference type="Proteomes" id="UP000193642"/>
    </source>
</evidence>
<proteinExistence type="predicted"/>
<accession>A0A1Y2CD00</accession>
<dbReference type="AlphaFoldDB" id="A0A1Y2CD00"/>
<comment type="caution">
    <text evidence="1">The sequence shown here is derived from an EMBL/GenBank/DDBJ whole genome shotgun (WGS) entry which is preliminary data.</text>
</comment>
<dbReference type="Proteomes" id="UP000193642">
    <property type="component" value="Unassembled WGS sequence"/>
</dbReference>
<evidence type="ECO:0000313" key="1">
    <source>
        <dbReference type="EMBL" id="ORY44777.1"/>
    </source>
</evidence>